<feature type="transmembrane region" description="Helical" evidence="1">
    <location>
        <begin position="6"/>
        <end position="30"/>
    </location>
</feature>
<name>A0A7G6SLK6_9HYPH</name>
<dbReference type="Proteomes" id="UP000515465">
    <property type="component" value="Chromosome"/>
</dbReference>
<dbReference type="RefSeq" id="WP_183460696.1">
    <property type="nucleotide sequence ID" value="NZ_CP050296.1"/>
</dbReference>
<dbReference type="AlphaFoldDB" id="A0A7G6SLK6"/>
<feature type="domain" description="DUF4145" evidence="2">
    <location>
        <begin position="82"/>
        <end position="165"/>
    </location>
</feature>
<evidence type="ECO:0000256" key="1">
    <source>
        <dbReference type="SAM" id="Phobius"/>
    </source>
</evidence>
<keyword evidence="1" id="KW-1133">Transmembrane helix</keyword>
<proteinExistence type="predicted"/>
<gene>
    <name evidence="3" type="ORF">HB778_00870</name>
</gene>
<reference evidence="4" key="1">
    <citation type="journal article" date="2020" name="Mol. Plant Microbe">
        <title>Rhizobial microsymbionts of the narrowly endemic Oxytropis species growing in Kamchatka are characterized by significant genetic diversity and possess a set of genes that are associated with T3SS and T6SS secretion systems and can affect the development of symbiosis.</title>
        <authorList>
            <person name="Safronova V."/>
            <person name="Guro P."/>
            <person name="Sazanova A."/>
            <person name="Kuznetsova I."/>
            <person name="Belimov A."/>
            <person name="Yakubov V."/>
            <person name="Chirak E."/>
            <person name="Afonin A."/>
            <person name="Gogolev Y."/>
            <person name="Andronov E."/>
            <person name="Tikhonovich I."/>
        </authorList>
    </citation>
    <scope>NUCLEOTIDE SEQUENCE [LARGE SCALE GENOMIC DNA]</scope>
    <source>
        <strain evidence="4">583</strain>
    </source>
</reference>
<protein>
    <submittedName>
        <fullName evidence="3">DUF4145 domain-containing protein</fullName>
    </submittedName>
</protein>
<sequence>MNWLDFFASVIGSITSLAWPAAVVTAVWMFRGEIRPLLPRLRLKHKETEVSFRLDAAETVVGQLPAPPDTAPATPEELSRFEQLVNISPRTALMEIRREAEEAISNAASRAGYPPRAFGGTRGTLRMLRKHDLVDQNTSQLLDDLFAIGNAAAHDPQASLTAIDARRYRALADRVIAVLENPPPRSPSGPGDF</sequence>
<evidence type="ECO:0000313" key="3">
    <source>
        <dbReference type="EMBL" id="QND55388.1"/>
    </source>
</evidence>
<dbReference type="InterPro" id="IPR025285">
    <property type="entry name" value="DUF4145"/>
</dbReference>
<dbReference type="EMBL" id="CP050296">
    <property type="protein sequence ID" value="QND55388.1"/>
    <property type="molecule type" value="Genomic_DNA"/>
</dbReference>
<accession>A0A7G6SLK6</accession>
<dbReference type="Pfam" id="PF13643">
    <property type="entry name" value="DUF4145"/>
    <property type="match status" value="1"/>
</dbReference>
<keyword evidence="1" id="KW-0812">Transmembrane</keyword>
<keyword evidence="1" id="KW-0472">Membrane</keyword>
<evidence type="ECO:0000313" key="4">
    <source>
        <dbReference type="Proteomes" id="UP000515465"/>
    </source>
</evidence>
<evidence type="ECO:0000259" key="2">
    <source>
        <dbReference type="Pfam" id="PF13643"/>
    </source>
</evidence>
<organism evidence="3 4">
    <name type="scientific">Mesorhizobium huakuii</name>
    <dbReference type="NCBI Taxonomy" id="28104"/>
    <lineage>
        <taxon>Bacteria</taxon>
        <taxon>Pseudomonadati</taxon>
        <taxon>Pseudomonadota</taxon>
        <taxon>Alphaproteobacteria</taxon>
        <taxon>Hyphomicrobiales</taxon>
        <taxon>Phyllobacteriaceae</taxon>
        <taxon>Mesorhizobium</taxon>
    </lineage>
</organism>